<gene>
    <name evidence="10" type="ORF">SAMN05444167_1945</name>
</gene>
<evidence type="ECO:0000256" key="3">
    <source>
        <dbReference type="ARBA" id="ARBA00022692"/>
    </source>
</evidence>
<evidence type="ECO:0000313" key="11">
    <source>
        <dbReference type="Proteomes" id="UP000182427"/>
    </source>
</evidence>
<keyword evidence="5 7" id="KW-0472">Membrane</keyword>
<evidence type="ECO:0000256" key="1">
    <source>
        <dbReference type="ARBA" id="ARBA00004651"/>
    </source>
</evidence>
<dbReference type="Pfam" id="PF02687">
    <property type="entry name" value="FtsX"/>
    <property type="match status" value="2"/>
</dbReference>
<evidence type="ECO:0000259" key="9">
    <source>
        <dbReference type="Pfam" id="PF12704"/>
    </source>
</evidence>
<evidence type="ECO:0000256" key="6">
    <source>
        <dbReference type="ARBA" id="ARBA00038076"/>
    </source>
</evidence>
<keyword evidence="2" id="KW-1003">Cell membrane</keyword>
<feature type="transmembrane region" description="Helical" evidence="7">
    <location>
        <begin position="728"/>
        <end position="751"/>
    </location>
</feature>
<feature type="domain" description="ABC3 transporter permease C-terminal" evidence="8">
    <location>
        <begin position="734"/>
        <end position="847"/>
    </location>
</feature>
<organism evidence="10 11">
    <name type="scientific">Terriglobus roseus</name>
    <dbReference type="NCBI Taxonomy" id="392734"/>
    <lineage>
        <taxon>Bacteria</taxon>
        <taxon>Pseudomonadati</taxon>
        <taxon>Acidobacteriota</taxon>
        <taxon>Terriglobia</taxon>
        <taxon>Terriglobales</taxon>
        <taxon>Acidobacteriaceae</taxon>
        <taxon>Terriglobus</taxon>
    </lineage>
</organism>
<keyword evidence="4 7" id="KW-1133">Transmembrane helix</keyword>
<dbReference type="GO" id="GO:0022857">
    <property type="term" value="F:transmembrane transporter activity"/>
    <property type="evidence" value="ECO:0007669"/>
    <property type="project" value="TreeGrafter"/>
</dbReference>
<feature type="domain" description="ABC3 transporter permease C-terminal" evidence="8">
    <location>
        <begin position="309"/>
        <end position="431"/>
    </location>
</feature>
<dbReference type="Proteomes" id="UP000182427">
    <property type="component" value="Chromosome I"/>
</dbReference>
<dbReference type="AlphaFoldDB" id="A0A1G7JTP9"/>
<proteinExistence type="inferred from homology"/>
<dbReference type="InterPro" id="IPR017800">
    <property type="entry name" value="ADOP"/>
</dbReference>
<dbReference type="OrthoDB" id="99790at2"/>
<feature type="domain" description="MacB-like periplasmic core" evidence="9">
    <location>
        <begin position="19"/>
        <end position="257"/>
    </location>
</feature>
<evidence type="ECO:0000256" key="5">
    <source>
        <dbReference type="ARBA" id="ARBA00023136"/>
    </source>
</evidence>
<keyword evidence="11" id="KW-1185">Reference proteome</keyword>
<feature type="transmembrane region" description="Helical" evidence="7">
    <location>
        <begin position="20"/>
        <end position="40"/>
    </location>
</feature>
<dbReference type="InterPro" id="IPR025857">
    <property type="entry name" value="MacB_PCD"/>
</dbReference>
<dbReference type="NCBIfam" id="TIGR03434">
    <property type="entry name" value="ADOP"/>
    <property type="match status" value="1"/>
</dbReference>
<feature type="transmembrane region" description="Helical" evidence="7">
    <location>
        <begin position="359"/>
        <end position="381"/>
    </location>
</feature>
<dbReference type="InterPro" id="IPR003838">
    <property type="entry name" value="ABC3_permease_C"/>
</dbReference>
<feature type="transmembrane region" description="Helical" evidence="7">
    <location>
        <begin position="402"/>
        <end position="426"/>
    </location>
</feature>
<evidence type="ECO:0000259" key="8">
    <source>
        <dbReference type="Pfam" id="PF02687"/>
    </source>
</evidence>
<feature type="transmembrane region" description="Helical" evidence="7">
    <location>
        <begin position="784"/>
        <end position="805"/>
    </location>
</feature>
<name>A0A1G7JTP9_9BACT</name>
<feature type="domain" description="MacB-like periplasmic core" evidence="9">
    <location>
        <begin position="459"/>
        <end position="697"/>
    </location>
</feature>
<dbReference type="Pfam" id="PF12704">
    <property type="entry name" value="MacB_PCD"/>
    <property type="match status" value="2"/>
</dbReference>
<dbReference type="GO" id="GO:0005886">
    <property type="term" value="C:plasma membrane"/>
    <property type="evidence" value="ECO:0007669"/>
    <property type="project" value="UniProtKB-SubCell"/>
</dbReference>
<feature type="transmembrane region" description="Helical" evidence="7">
    <location>
        <begin position="817"/>
        <end position="837"/>
    </location>
</feature>
<evidence type="ECO:0000313" key="10">
    <source>
        <dbReference type="EMBL" id="SDF28302.1"/>
    </source>
</evidence>
<dbReference type="PANTHER" id="PTHR30572">
    <property type="entry name" value="MEMBRANE COMPONENT OF TRANSPORTER-RELATED"/>
    <property type="match status" value="1"/>
</dbReference>
<dbReference type="PANTHER" id="PTHR30572:SF4">
    <property type="entry name" value="ABC TRANSPORTER PERMEASE YTRF"/>
    <property type="match status" value="1"/>
</dbReference>
<reference evidence="10 11" key="1">
    <citation type="submission" date="2016-10" db="EMBL/GenBank/DDBJ databases">
        <authorList>
            <person name="de Groot N.N."/>
        </authorList>
    </citation>
    <scope>NUCLEOTIDE SEQUENCE [LARGE SCALE GENOMIC DNA]</scope>
    <source>
        <strain evidence="10 11">GAS232</strain>
    </source>
</reference>
<feature type="transmembrane region" description="Helical" evidence="7">
    <location>
        <begin position="306"/>
        <end position="327"/>
    </location>
</feature>
<comment type="subcellular location">
    <subcellularLocation>
        <location evidence="1">Cell membrane</location>
        <topology evidence="1">Multi-pass membrane protein</topology>
    </subcellularLocation>
</comment>
<keyword evidence="3 7" id="KW-0812">Transmembrane</keyword>
<dbReference type="InterPro" id="IPR050250">
    <property type="entry name" value="Macrolide_Exporter_MacB"/>
</dbReference>
<dbReference type="EMBL" id="LT629690">
    <property type="protein sequence ID" value="SDF28302.1"/>
    <property type="molecule type" value="Genomic_DNA"/>
</dbReference>
<accession>A0A1G7JTP9</accession>
<evidence type="ECO:0000256" key="7">
    <source>
        <dbReference type="SAM" id="Phobius"/>
    </source>
</evidence>
<comment type="similarity">
    <text evidence="6">Belongs to the ABC-4 integral membrane protein family.</text>
</comment>
<dbReference type="RefSeq" id="WP_083344959.1">
    <property type="nucleotide sequence ID" value="NZ_LT629690.1"/>
</dbReference>
<sequence>MLTDLRDALRQLRKAPGFTATAILTLALGIGATTAIFTLVHQVMLKSLPVTKPEELWRVGDKIRCCNWGGYTQGNDNNFSLFSWEAYNYFRNHSPEFTDLAALQAGNAPLGVRRAGSHAPVDTHNGQYVSGNFFRTFGVQPWVGRLLSDADDKEGAPFVAVMSHRVWQQKYGADPSVVGSSFQINGYAFTIIGVAPPGFYGAKLSGWGMPDFWLPIASEQALPGTQARMKKSRAAYLDIIGRVKPGTDPQKLEARLRVELHDWLGSHVPEMEPGELQLWQKQTLHLIPGGDGVTAMRDDYKDGLKLLFIAAACVLLVACGNLANLMLARGLKDRGQIAIRVAMGASRARLIRKALVETITLAVIGGACGIAIAIWGTRLILYLAIQIGGKDNYVPISSTPSWTVLLFTLGISVFTGVLFGVGPAWMTSHADPAEALRGANRSVGSNRSITQKALVIGQVIMSIVLLSSAALLGRSLSNLKHQDFGFDHHGRYVAWINPTLSTLKPEQMEPLFRQINDRLMAIPGVRGVASATYAPMTGDSWNEGIRVQGQPEPDPKTDSSAGWARITPTFFDTIGAKISLGRAFTEEDTATTRHVAVINQAFANRFFKGQNPIGQHFGEDRLKYSGTFEVIGVARDIRYMTWGYKDPVGPMFWVPEAQSVQYDDPNFTDGDRWSHYLYNIVLWAPNNPPALEEQVRKALAGVNSELVLNNVNPYTSVVDADFQQQDMIATLTTIFGVLGLLLAAVGLYGVMTYMVEQRTSEIGLRMAVGATRADMLRMVLRSSFWQIAIGLGIGIPLAILAGKLLKDQLFHVQPWDPVMLIGSALLLAFAALIASALPARRAASIEPMIALRNEG</sequence>
<protein>
    <submittedName>
        <fullName evidence="10">Duplicated orphan permease</fullName>
    </submittedName>
</protein>
<evidence type="ECO:0000256" key="2">
    <source>
        <dbReference type="ARBA" id="ARBA00022475"/>
    </source>
</evidence>
<evidence type="ECO:0000256" key="4">
    <source>
        <dbReference type="ARBA" id="ARBA00022989"/>
    </source>
</evidence>
<feature type="transmembrane region" description="Helical" evidence="7">
    <location>
        <begin position="453"/>
        <end position="472"/>
    </location>
</feature>